<proteinExistence type="predicted"/>
<name>A0ABR8C7D6_9CYAN</name>
<keyword evidence="2" id="KW-1185">Reference proteome</keyword>
<evidence type="ECO:0000313" key="1">
    <source>
        <dbReference type="EMBL" id="MBD2315990.1"/>
    </source>
</evidence>
<gene>
    <name evidence="1" type="ORF">H6G05_03890</name>
</gene>
<dbReference type="Proteomes" id="UP000618445">
    <property type="component" value="Unassembled WGS sequence"/>
</dbReference>
<protein>
    <submittedName>
        <fullName evidence="1">Uncharacterized protein</fullName>
    </submittedName>
</protein>
<dbReference type="RefSeq" id="WP_190576479.1">
    <property type="nucleotide sequence ID" value="NZ_CAWPQU010000034.1"/>
</dbReference>
<reference evidence="1 2" key="1">
    <citation type="journal article" date="2020" name="ISME J.">
        <title>Comparative genomics reveals insights into cyanobacterial evolution and habitat adaptation.</title>
        <authorList>
            <person name="Chen M.Y."/>
            <person name="Teng W.K."/>
            <person name="Zhao L."/>
            <person name="Hu C.X."/>
            <person name="Zhou Y.K."/>
            <person name="Han B.P."/>
            <person name="Song L.R."/>
            <person name="Shu W.S."/>
        </authorList>
    </citation>
    <scope>NUCLEOTIDE SEQUENCE [LARGE SCALE GENOMIC DNA]</scope>
    <source>
        <strain evidence="1 2">FACHB-1050</strain>
    </source>
</reference>
<dbReference type="EMBL" id="JACJQY010000004">
    <property type="protein sequence ID" value="MBD2315990.1"/>
    <property type="molecule type" value="Genomic_DNA"/>
</dbReference>
<organism evidence="1 2">
    <name type="scientific">Phormidium tenue FACHB-1050</name>
    <dbReference type="NCBI Taxonomy" id="2692857"/>
    <lineage>
        <taxon>Bacteria</taxon>
        <taxon>Bacillati</taxon>
        <taxon>Cyanobacteriota</taxon>
        <taxon>Cyanophyceae</taxon>
        <taxon>Oscillatoriophycideae</taxon>
        <taxon>Oscillatoriales</taxon>
        <taxon>Oscillatoriaceae</taxon>
        <taxon>Phormidium</taxon>
    </lineage>
</organism>
<sequence>MRKRSNHRANHTLKNWSLKNWLHWLKKLWNSLIKSLRIFFTGDLGSSPSKRSLRSQHYADINGQSPLSSAPPILNSRPANFLLGLDNIDNLEFLTTKELIEQIEWNAESQEVLIAKEEDLTLLEDLLVNFPDS</sequence>
<comment type="caution">
    <text evidence="1">The sequence shown here is derived from an EMBL/GenBank/DDBJ whole genome shotgun (WGS) entry which is preliminary data.</text>
</comment>
<accession>A0ABR8C7D6</accession>
<evidence type="ECO:0000313" key="2">
    <source>
        <dbReference type="Proteomes" id="UP000618445"/>
    </source>
</evidence>